<name>A0A1T5D159_9FIRM</name>
<dbReference type="SUPFAM" id="SSF47384">
    <property type="entry name" value="Homodimeric domain of signal transducing histidine kinase"/>
    <property type="match status" value="1"/>
</dbReference>
<reference evidence="17" key="1">
    <citation type="submission" date="2017-02" db="EMBL/GenBank/DDBJ databases">
        <authorList>
            <person name="Varghese N."/>
            <person name="Submissions S."/>
        </authorList>
    </citation>
    <scope>NUCLEOTIDE SEQUENCE [LARGE SCALE GENOMIC DNA]</scope>
    <source>
        <strain evidence="17">ATCC 35199</strain>
    </source>
</reference>
<dbReference type="PROSITE" id="PS50109">
    <property type="entry name" value="HIS_KIN"/>
    <property type="match status" value="1"/>
</dbReference>
<dbReference type="Proteomes" id="UP000243406">
    <property type="component" value="Unassembled WGS sequence"/>
</dbReference>
<dbReference type="InterPro" id="IPR050398">
    <property type="entry name" value="HssS/ArlS-like"/>
</dbReference>
<dbReference type="SMART" id="SM00387">
    <property type="entry name" value="HATPase_c"/>
    <property type="match status" value="1"/>
</dbReference>
<dbReference type="GO" id="GO:0005524">
    <property type="term" value="F:ATP binding"/>
    <property type="evidence" value="ECO:0007669"/>
    <property type="project" value="UniProtKB-KW"/>
</dbReference>
<keyword evidence="8" id="KW-0547">Nucleotide-binding</keyword>
<gene>
    <name evidence="16" type="ORF">SAMN02745120_2528</name>
</gene>
<dbReference type="GO" id="GO:0005886">
    <property type="term" value="C:plasma membrane"/>
    <property type="evidence" value="ECO:0007669"/>
    <property type="project" value="UniProtKB-SubCell"/>
</dbReference>
<dbReference type="Pfam" id="PF00512">
    <property type="entry name" value="HisKA"/>
    <property type="match status" value="1"/>
</dbReference>
<keyword evidence="10" id="KW-0067">ATP-binding</keyword>
<dbReference type="Pfam" id="PF02518">
    <property type="entry name" value="HATPase_c"/>
    <property type="match status" value="1"/>
</dbReference>
<evidence type="ECO:0000256" key="6">
    <source>
        <dbReference type="ARBA" id="ARBA00022679"/>
    </source>
</evidence>
<dbReference type="Gene3D" id="3.30.565.10">
    <property type="entry name" value="Histidine kinase-like ATPase, C-terminal domain"/>
    <property type="match status" value="1"/>
</dbReference>
<evidence type="ECO:0000256" key="4">
    <source>
        <dbReference type="ARBA" id="ARBA00022475"/>
    </source>
</evidence>
<evidence type="ECO:0000313" key="17">
    <source>
        <dbReference type="Proteomes" id="UP000243406"/>
    </source>
</evidence>
<dbReference type="PANTHER" id="PTHR45528">
    <property type="entry name" value="SENSOR HISTIDINE KINASE CPXA"/>
    <property type="match status" value="1"/>
</dbReference>
<evidence type="ECO:0000259" key="15">
    <source>
        <dbReference type="PROSITE" id="PS50109"/>
    </source>
</evidence>
<keyword evidence="17" id="KW-1185">Reference proteome</keyword>
<keyword evidence="6" id="KW-0808">Transferase</keyword>
<evidence type="ECO:0000256" key="8">
    <source>
        <dbReference type="ARBA" id="ARBA00022741"/>
    </source>
</evidence>
<keyword evidence="5" id="KW-0597">Phosphoprotein</keyword>
<dbReference type="SMART" id="SM00388">
    <property type="entry name" value="HisKA"/>
    <property type="match status" value="1"/>
</dbReference>
<evidence type="ECO:0000256" key="11">
    <source>
        <dbReference type="ARBA" id="ARBA00022989"/>
    </source>
</evidence>
<evidence type="ECO:0000256" key="2">
    <source>
        <dbReference type="ARBA" id="ARBA00004651"/>
    </source>
</evidence>
<protein>
    <recommendedName>
        <fullName evidence="3">histidine kinase</fullName>
        <ecNumber evidence="3">2.7.13.3</ecNumber>
    </recommendedName>
</protein>
<dbReference type="EMBL" id="FUYN01000006">
    <property type="protein sequence ID" value="SKB65321.1"/>
    <property type="molecule type" value="Genomic_DNA"/>
</dbReference>
<keyword evidence="9 16" id="KW-0418">Kinase</keyword>
<sequence length="382" mass="44311">MKMVALSDVFKKKYTIYLSITISLLVMWFVGFTKIIRYIEKYYEGKGLEDKDVYFHASHILIVFENQNSATSVGIAVALSFIVLIGLLWLFTFIYSKYTSKKLEESLSYLKILTQKIRNEDYNFYDYQEDITEFAQVKEAFSIMANKINEEINKTQASEKIRKNLILDISHDLKNPLMSIDGYIDMMLSETKDYNQKRYLEIIKENSSRANNLVMNLFELAKLESAEYSLERSKVDFSELLKNVLIENLRELELKGLTTELEIPDEEILILGNEMELRRAFYNILDNVMKYHQEGAVFKVSCKRKDAFVDILFSNRSKIELKNLHMLTEPFTRLKGSENLSSQGAGLGLSIVRKIIEAHSGSIYCLSHEEGEFIISIRLPCL</sequence>
<dbReference type="InterPro" id="IPR036890">
    <property type="entry name" value="HATPase_C_sf"/>
</dbReference>
<keyword evidence="13 14" id="KW-0472">Membrane</keyword>
<evidence type="ECO:0000256" key="7">
    <source>
        <dbReference type="ARBA" id="ARBA00022692"/>
    </source>
</evidence>
<evidence type="ECO:0000313" key="16">
    <source>
        <dbReference type="EMBL" id="SKB65321.1"/>
    </source>
</evidence>
<evidence type="ECO:0000256" key="10">
    <source>
        <dbReference type="ARBA" id="ARBA00022840"/>
    </source>
</evidence>
<dbReference type="InterPro" id="IPR036097">
    <property type="entry name" value="HisK_dim/P_sf"/>
</dbReference>
<accession>A0A1T5D159</accession>
<dbReference type="GO" id="GO:0000155">
    <property type="term" value="F:phosphorelay sensor kinase activity"/>
    <property type="evidence" value="ECO:0007669"/>
    <property type="project" value="InterPro"/>
</dbReference>
<dbReference type="SUPFAM" id="SSF55874">
    <property type="entry name" value="ATPase domain of HSP90 chaperone/DNA topoisomerase II/histidine kinase"/>
    <property type="match status" value="1"/>
</dbReference>
<keyword evidence="7 14" id="KW-0812">Transmembrane</keyword>
<dbReference type="OrthoDB" id="335833at2"/>
<proteinExistence type="predicted"/>
<comment type="subcellular location">
    <subcellularLocation>
        <location evidence="2">Cell membrane</location>
        <topology evidence="2">Multi-pass membrane protein</topology>
    </subcellularLocation>
</comment>
<evidence type="ECO:0000256" key="5">
    <source>
        <dbReference type="ARBA" id="ARBA00022553"/>
    </source>
</evidence>
<dbReference type="InterPro" id="IPR003661">
    <property type="entry name" value="HisK_dim/P_dom"/>
</dbReference>
<dbReference type="PANTHER" id="PTHR45528:SF1">
    <property type="entry name" value="SENSOR HISTIDINE KINASE CPXA"/>
    <property type="match status" value="1"/>
</dbReference>
<dbReference type="AlphaFoldDB" id="A0A1T5D159"/>
<feature type="transmembrane region" description="Helical" evidence="14">
    <location>
        <begin position="16"/>
        <end position="39"/>
    </location>
</feature>
<dbReference type="CDD" id="cd00082">
    <property type="entry name" value="HisKA"/>
    <property type="match status" value="1"/>
</dbReference>
<dbReference type="InterPro" id="IPR003594">
    <property type="entry name" value="HATPase_dom"/>
</dbReference>
<dbReference type="Gene3D" id="1.10.287.130">
    <property type="match status" value="1"/>
</dbReference>
<feature type="transmembrane region" description="Helical" evidence="14">
    <location>
        <begin position="73"/>
        <end position="95"/>
    </location>
</feature>
<evidence type="ECO:0000256" key="3">
    <source>
        <dbReference type="ARBA" id="ARBA00012438"/>
    </source>
</evidence>
<dbReference type="InterPro" id="IPR005467">
    <property type="entry name" value="His_kinase_dom"/>
</dbReference>
<keyword evidence="11 14" id="KW-1133">Transmembrane helix</keyword>
<dbReference type="EC" id="2.7.13.3" evidence="3"/>
<organism evidence="16 17">
    <name type="scientific">Acetoanaerobium noterae</name>
    <dbReference type="NCBI Taxonomy" id="745369"/>
    <lineage>
        <taxon>Bacteria</taxon>
        <taxon>Bacillati</taxon>
        <taxon>Bacillota</taxon>
        <taxon>Clostridia</taxon>
        <taxon>Peptostreptococcales</taxon>
        <taxon>Filifactoraceae</taxon>
        <taxon>Acetoanaerobium</taxon>
    </lineage>
</organism>
<keyword evidence="12" id="KW-0902">Two-component regulatory system</keyword>
<dbReference type="RefSeq" id="WP_143215816.1">
    <property type="nucleotide sequence ID" value="NZ_FUYN01000006.1"/>
</dbReference>
<evidence type="ECO:0000256" key="9">
    <source>
        <dbReference type="ARBA" id="ARBA00022777"/>
    </source>
</evidence>
<evidence type="ECO:0000256" key="14">
    <source>
        <dbReference type="SAM" id="Phobius"/>
    </source>
</evidence>
<evidence type="ECO:0000256" key="12">
    <source>
        <dbReference type="ARBA" id="ARBA00023012"/>
    </source>
</evidence>
<evidence type="ECO:0000256" key="1">
    <source>
        <dbReference type="ARBA" id="ARBA00000085"/>
    </source>
</evidence>
<feature type="domain" description="Histidine kinase" evidence="15">
    <location>
        <begin position="168"/>
        <end position="382"/>
    </location>
</feature>
<comment type="catalytic activity">
    <reaction evidence="1">
        <text>ATP + protein L-histidine = ADP + protein N-phospho-L-histidine.</text>
        <dbReference type="EC" id="2.7.13.3"/>
    </reaction>
</comment>
<keyword evidence="4" id="KW-1003">Cell membrane</keyword>
<evidence type="ECO:0000256" key="13">
    <source>
        <dbReference type="ARBA" id="ARBA00023136"/>
    </source>
</evidence>